<sequence length="81" mass="9480">MSHTNSSLPHYWVRYTYIEHKDKNIYFFKIQEPGATSVNMYVNLSLKKKVFPPETNEEERTTPRQALNHLVGEKLKISSPA</sequence>
<evidence type="ECO:0000313" key="1">
    <source>
        <dbReference type="EMBL" id="KAK9881740.1"/>
    </source>
</evidence>
<dbReference type="AlphaFoldDB" id="A0AAW1UGW2"/>
<protein>
    <submittedName>
        <fullName evidence="1">Uncharacterized protein</fullName>
    </submittedName>
</protein>
<proteinExistence type="predicted"/>
<evidence type="ECO:0000313" key="2">
    <source>
        <dbReference type="Proteomes" id="UP001431783"/>
    </source>
</evidence>
<keyword evidence="2" id="KW-1185">Reference proteome</keyword>
<dbReference type="EMBL" id="JARQZJ010000070">
    <property type="protein sequence ID" value="KAK9881740.1"/>
    <property type="molecule type" value="Genomic_DNA"/>
</dbReference>
<comment type="caution">
    <text evidence="1">The sequence shown here is derived from an EMBL/GenBank/DDBJ whole genome shotgun (WGS) entry which is preliminary data.</text>
</comment>
<reference evidence="1 2" key="1">
    <citation type="submission" date="2023-03" db="EMBL/GenBank/DDBJ databases">
        <title>Genome insight into feeding habits of ladybird beetles.</title>
        <authorList>
            <person name="Li H.-S."/>
            <person name="Huang Y.-H."/>
            <person name="Pang H."/>
        </authorList>
    </citation>
    <scope>NUCLEOTIDE SEQUENCE [LARGE SCALE GENOMIC DNA]</scope>
    <source>
        <strain evidence="1">SYSU_2023b</strain>
        <tissue evidence="1">Whole body</tissue>
    </source>
</reference>
<dbReference type="Proteomes" id="UP001431783">
    <property type="component" value="Unassembled WGS sequence"/>
</dbReference>
<accession>A0AAW1UGW2</accession>
<name>A0AAW1UGW2_9CUCU</name>
<organism evidence="1 2">
    <name type="scientific">Henosepilachna vigintioctopunctata</name>
    <dbReference type="NCBI Taxonomy" id="420089"/>
    <lineage>
        <taxon>Eukaryota</taxon>
        <taxon>Metazoa</taxon>
        <taxon>Ecdysozoa</taxon>
        <taxon>Arthropoda</taxon>
        <taxon>Hexapoda</taxon>
        <taxon>Insecta</taxon>
        <taxon>Pterygota</taxon>
        <taxon>Neoptera</taxon>
        <taxon>Endopterygota</taxon>
        <taxon>Coleoptera</taxon>
        <taxon>Polyphaga</taxon>
        <taxon>Cucujiformia</taxon>
        <taxon>Coccinelloidea</taxon>
        <taxon>Coccinellidae</taxon>
        <taxon>Epilachninae</taxon>
        <taxon>Epilachnini</taxon>
        <taxon>Henosepilachna</taxon>
    </lineage>
</organism>
<gene>
    <name evidence="1" type="ORF">WA026_017262</name>
</gene>